<reference evidence="4" key="2">
    <citation type="submission" date="2020-09" db="EMBL/GenBank/DDBJ databases">
        <authorList>
            <person name="Sun Q."/>
            <person name="Ohkuma M."/>
        </authorList>
    </citation>
    <scope>NUCLEOTIDE SEQUENCE</scope>
    <source>
        <strain evidence="4">JCM 14359</strain>
    </source>
</reference>
<feature type="compositionally biased region" description="Basic and acidic residues" evidence="2">
    <location>
        <begin position="156"/>
        <end position="165"/>
    </location>
</feature>
<keyword evidence="1" id="KW-0732">Signal</keyword>
<dbReference type="PANTHER" id="PTHR42860:SF1">
    <property type="entry name" value="VITAMIN B12-BINDING PROTEIN"/>
    <property type="match status" value="1"/>
</dbReference>
<feature type="domain" description="Fe/B12 periplasmic-binding" evidence="3">
    <location>
        <begin position="36"/>
        <end position="287"/>
    </location>
</feature>
<evidence type="ECO:0000313" key="5">
    <source>
        <dbReference type="Proteomes" id="UP000653099"/>
    </source>
</evidence>
<proteinExistence type="predicted"/>
<evidence type="ECO:0000313" key="4">
    <source>
        <dbReference type="EMBL" id="GGJ11096.1"/>
    </source>
</evidence>
<dbReference type="PROSITE" id="PS50983">
    <property type="entry name" value="FE_B12_PBP"/>
    <property type="match status" value="1"/>
</dbReference>
<keyword evidence="5" id="KW-1185">Reference proteome</keyword>
<dbReference type="NCBIfam" id="NF038402">
    <property type="entry name" value="TroA_like"/>
    <property type="match status" value="1"/>
</dbReference>
<dbReference type="InterPro" id="IPR002491">
    <property type="entry name" value="ABC_transptr_periplasmic_BD"/>
</dbReference>
<reference evidence="4" key="1">
    <citation type="journal article" date="2014" name="Int. J. Syst. Evol. Microbiol.">
        <title>Complete genome sequence of Corynebacterium casei LMG S-19264T (=DSM 44701T), isolated from a smear-ripened cheese.</title>
        <authorList>
            <consortium name="US DOE Joint Genome Institute (JGI-PGF)"/>
            <person name="Walter F."/>
            <person name="Albersmeier A."/>
            <person name="Kalinowski J."/>
            <person name="Ruckert C."/>
        </authorList>
    </citation>
    <scope>NUCLEOTIDE SEQUENCE</scope>
    <source>
        <strain evidence="4">JCM 14359</strain>
    </source>
</reference>
<dbReference type="Pfam" id="PF01497">
    <property type="entry name" value="Peripla_BP_2"/>
    <property type="match status" value="1"/>
</dbReference>
<accession>A0A830EQA7</accession>
<dbReference type="Proteomes" id="UP000653099">
    <property type="component" value="Unassembled WGS sequence"/>
</dbReference>
<dbReference type="SUPFAM" id="SSF53807">
    <property type="entry name" value="Helical backbone' metal receptor"/>
    <property type="match status" value="1"/>
</dbReference>
<dbReference type="InterPro" id="IPR054828">
    <property type="entry name" value="Vit_B12_bind_prot"/>
</dbReference>
<name>A0A830EQA7_9EURY</name>
<comment type="caution">
    <text evidence="4">The sequence shown here is derived from an EMBL/GenBank/DDBJ whole genome shotgun (WGS) entry which is preliminary data.</text>
</comment>
<evidence type="ECO:0000256" key="2">
    <source>
        <dbReference type="SAM" id="MobiDB-lite"/>
    </source>
</evidence>
<dbReference type="AlphaFoldDB" id="A0A830EQA7"/>
<feature type="region of interest" description="Disordered" evidence="2">
    <location>
        <begin position="156"/>
        <end position="177"/>
    </location>
</feature>
<evidence type="ECO:0000259" key="3">
    <source>
        <dbReference type="PROSITE" id="PS50983"/>
    </source>
</evidence>
<feature type="region of interest" description="Disordered" evidence="2">
    <location>
        <begin position="1"/>
        <end position="35"/>
    </location>
</feature>
<organism evidence="4 5">
    <name type="scientific">Halobellus salinus</name>
    <dbReference type="NCBI Taxonomy" id="931585"/>
    <lineage>
        <taxon>Archaea</taxon>
        <taxon>Methanobacteriati</taxon>
        <taxon>Methanobacteriota</taxon>
        <taxon>Stenosarchaea group</taxon>
        <taxon>Halobacteria</taxon>
        <taxon>Halobacteriales</taxon>
        <taxon>Haloferacaceae</taxon>
        <taxon>Halobellus</taxon>
    </lineage>
</organism>
<dbReference type="InterPro" id="IPR051030">
    <property type="entry name" value="Vitamin_B12-ABC_binding"/>
</dbReference>
<dbReference type="Gene3D" id="3.40.50.1980">
    <property type="entry name" value="Nitrogenase molybdenum iron protein domain"/>
    <property type="match status" value="2"/>
</dbReference>
<dbReference type="EMBL" id="BMOC01000013">
    <property type="protein sequence ID" value="GGJ11096.1"/>
    <property type="molecule type" value="Genomic_DNA"/>
</dbReference>
<gene>
    <name evidence="4" type="ORF">GCM10008995_21240</name>
</gene>
<sequence length="287" mass="30043">MHPSDASPPGASGHKAGDRERMTTGTPVSGAGTPTRIVSLAPSATATLSAMGAGDAVVGVTVHCGLDRPPVGGWLNPDYDRLADLDPDLVYTADPLQADVRDDLRDRGYDVCHVEPATLDGVVDSFETVGRAAGRPDAGTRLAADARDRLAAVRERVADGSERTDGTSGTDADPRPVVYCEEWGDPPMAAGNWVPDAVAAAGGRHPFCDPGDRSREVTEARVAAADPDHVVVHHCGHGDRADPDILAERGWDLDASVHVLDDDLLNQPSPALLDGIETLAELFDGDE</sequence>
<evidence type="ECO:0000256" key="1">
    <source>
        <dbReference type="ARBA" id="ARBA00022729"/>
    </source>
</evidence>
<dbReference type="PANTHER" id="PTHR42860">
    <property type="entry name" value="VITAMIN B12-BINDING PROTEIN"/>
    <property type="match status" value="1"/>
</dbReference>
<protein>
    <submittedName>
        <fullName evidence="4">Cobalamin-binding protein</fullName>
    </submittedName>
</protein>